<dbReference type="WBParaSite" id="PSAMB.scaffold12408size2781.g34835.t1">
    <property type="protein sequence ID" value="PSAMB.scaffold12408size2781.g34835.t1"/>
    <property type="gene ID" value="PSAMB.scaffold12408size2781.g34835"/>
</dbReference>
<feature type="domain" description="Tripeptidyl-peptidase II galactose-binding" evidence="3">
    <location>
        <begin position="85"/>
        <end position="172"/>
    </location>
</feature>
<dbReference type="Pfam" id="PF21223">
    <property type="entry name" value="TPPII_Ig-like-1"/>
    <property type="match status" value="1"/>
</dbReference>
<dbReference type="AlphaFoldDB" id="A0A914UV78"/>
<name>A0A914UV78_9BILA</name>
<dbReference type="InterPro" id="IPR048384">
    <property type="entry name" value="TPPII_GBD"/>
</dbReference>
<dbReference type="InterPro" id="IPR048383">
    <property type="entry name" value="TPPII_Ig-like-1"/>
</dbReference>
<evidence type="ECO:0000259" key="1">
    <source>
        <dbReference type="Pfam" id="PF12580"/>
    </source>
</evidence>
<dbReference type="InterPro" id="IPR022229">
    <property type="entry name" value="TPPII_Ig-like-2"/>
</dbReference>
<dbReference type="Proteomes" id="UP000887566">
    <property type="component" value="Unplaced"/>
</dbReference>
<dbReference type="Pfam" id="PF21316">
    <property type="entry name" value="TPPII_GBD"/>
    <property type="match status" value="1"/>
</dbReference>
<evidence type="ECO:0000313" key="5">
    <source>
        <dbReference type="WBParaSite" id="PSAMB.scaffold12408size2781.g34835.t1"/>
    </source>
</evidence>
<feature type="domain" description="Tripeptidyl-peptidase II first Ig-like" evidence="2">
    <location>
        <begin position="2"/>
        <end position="65"/>
    </location>
</feature>
<dbReference type="InterPro" id="IPR046940">
    <property type="entry name" value="TPPII_Ig-like_sf"/>
</dbReference>
<protein>
    <submittedName>
        <fullName evidence="5">Tripeptidyl peptidase II Ig-like domain-containing protein</fullName>
    </submittedName>
</protein>
<dbReference type="Gene3D" id="2.60.40.3170">
    <property type="match status" value="1"/>
</dbReference>
<reference evidence="5" key="1">
    <citation type="submission" date="2022-11" db="UniProtKB">
        <authorList>
            <consortium name="WormBaseParasite"/>
        </authorList>
    </citation>
    <scope>IDENTIFICATION</scope>
</reference>
<evidence type="ECO:0000259" key="3">
    <source>
        <dbReference type="Pfam" id="PF21316"/>
    </source>
</evidence>
<organism evidence="4 5">
    <name type="scientific">Plectus sambesii</name>
    <dbReference type="NCBI Taxonomy" id="2011161"/>
    <lineage>
        <taxon>Eukaryota</taxon>
        <taxon>Metazoa</taxon>
        <taxon>Ecdysozoa</taxon>
        <taxon>Nematoda</taxon>
        <taxon>Chromadorea</taxon>
        <taxon>Plectida</taxon>
        <taxon>Plectina</taxon>
        <taxon>Plectoidea</taxon>
        <taxon>Plectidae</taxon>
        <taxon>Plectus</taxon>
    </lineage>
</organism>
<sequence>FVLRCDAKWVEHPEHFELMNQQRQFNIRIDAAELEEGVPHYTELQAFDADHIEMGPLFRVPITVILPVTVDESTQFVVTRDLTLKPAEDQRLFVHVPEGADWAMFKFQSHDRDHFARYVFHAVQLLPNESYRSHESYKMVTLSEQGESTQAMAVVGGRTLELCITKWWSSLGDSSGTYTLAFRGNVPIPTAITILSCDATAQFGIGNGLAFEEVHPAITFRHVCHPTRPVDSRVEPLGPRDLFHDGRQIYRLLLTYSFTVHKGSEVCFLRMALIEDLSS</sequence>
<evidence type="ECO:0000259" key="2">
    <source>
        <dbReference type="Pfam" id="PF21223"/>
    </source>
</evidence>
<evidence type="ECO:0000313" key="4">
    <source>
        <dbReference type="Proteomes" id="UP000887566"/>
    </source>
</evidence>
<proteinExistence type="predicted"/>
<keyword evidence="4" id="KW-1185">Reference proteome</keyword>
<feature type="domain" description="Tripeptidyl peptidase II second Ig-like" evidence="1">
    <location>
        <begin position="209"/>
        <end position="268"/>
    </location>
</feature>
<accession>A0A914UV78</accession>
<dbReference type="Pfam" id="PF12580">
    <property type="entry name" value="TPPII"/>
    <property type="match status" value="1"/>
</dbReference>